<keyword evidence="2" id="KW-1185">Reference proteome</keyword>
<gene>
    <name evidence="1" type="ORF">ACFSAH_11355</name>
</gene>
<accession>A0ABW4ICK1</accession>
<reference evidence="2" key="1">
    <citation type="journal article" date="2019" name="Int. J. Syst. Evol. Microbiol.">
        <title>The Global Catalogue of Microorganisms (GCM) 10K type strain sequencing project: providing services to taxonomists for standard genome sequencing and annotation.</title>
        <authorList>
            <consortium name="The Broad Institute Genomics Platform"/>
            <consortium name="The Broad Institute Genome Sequencing Center for Infectious Disease"/>
            <person name="Wu L."/>
            <person name="Ma J."/>
        </authorList>
    </citation>
    <scope>NUCLEOTIDE SEQUENCE [LARGE SCALE GENOMIC DNA]</scope>
    <source>
        <strain evidence="2">CCUG 53762</strain>
    </source>
</reference>
<name>A0ABW4ICK1_9SPHI</name>
<dbReference type="Gene3D" id="2.60.120.260">
    <property type="entry name" value="Galactose-binding domain-like"/>
    <property type="match status" value="1"/>
</dbReference>
<evidence type="ECO:0000313" key="2">
    <source>
        <dbReference type="Proteomes" id="UP001597118"/>
    </source>
</evidence>
<dbReference type="RefSeq" id="WP_379662855.1">
    <property type="nucleotide sequence ID" value="NZ_JBHUDG010000017.1"/>
</dbReference>
<proteinExistence type="predicted"/>
<comment type="caution">
    <text evidence="1">The sequence shown here is derived from an EMBL/GenBank/DDBJ whole genome shotgun (WGS) entry which is preliminary data.</text>
</comment>
<protein>
    <submittedName>
        <fullName evidence="1">Uncharacterized protein</fullName>
    </submittedName>
</protein>
<evidence type="ECO:0000313" key="1">
    <source>
        <dbReference type="EMBL" id="MFD1630478.1"/>
    </source>
</evidence>
<dbReference type="EMBL" id="JBHUDG010000017">
    <property type="protein sequence ID" value="MFD1630478.1"/>
    <property type="molecule type" value="Genomic_DNA"/>
</dbReference>
<dbReference type="Proteomes" id="UP001597118">
    <property type="component" value="Unassembled WGS sequence"/>
</dbReference>
<sequence length="195" mass="22606">MDNRYNRYNRILALFFVVMTGAFVSKAQDKLYPQYPESFETGNKMNYRIDDIDLPTGRWRLDNAVIQNQKYDGAVSGEYAVRMIFNNTASAYLQMMYDLPKGASKVEFWYKGFALDKPCMFQLEYSTNKGKKWQPIGDLIVATDKQKYTKAEIDMDIDGRVRFRINKIGLGDGAKNPEISNGRLNIDDFAVYYKE</sequence>
<organism evidence="1 2">
    <name type="scientific">Pseudopedobacter beijingensis</name>
    <dbReference type="NCBI Taxonomy" id="1207056"/>
    <lineage>
        <taxon>Bacteria</taxon>
        <taxon>Pseudomonadati</taxon>
        <taxon>Bacteroidota</taxon>
        <taxon>Sphingobacteriia</taxon>
        <taxon>Sphingobacteriales</taxon>
        <taxon>Sphingobacteriaceae</taxon>
        <taxon>Pseudopedobacter</taxon>
    </lineage>
</organism>